<gene>
    <name evidence="11" type="ORF">RR48_12521</name>
</gene>
<dbReference type="Pfam" id="PF01167">
    <property type="entry name" value="Tub"/>
    <property type="match status" value="1"/>
</dbReference>
<reference evidence="11 12" key="1">
    <citation type="journal article" date="2015" name="Nat. Commun.">
        <title>Outbred genome sequencing and CRISPR/Cas9 gene editing in butterflies.</title>
        <authorList>
            <person name="Li X."/>
            <person name="Fan D."/>
            <person name="Zhang W."/>
            <person name="Liu G."/>
            <person name="Zhang L."/>
            <person name="Zhao L."/>
            <person name="Fang X."/>
            <person name="Chen L."/>
            <person name="Dong Y."/>
            <person name="Chen Y."/>
            <person name="Ding Y."/>
            <person name="Zhao R."/>
            <person name="Feng M."/>
            <person name="Zhu Y."/>
            <person name="Feng Y."/>
            <person name="Jiang X."/>
            <person name="Zhu D."/>
            <person name="Xiang H."/>
            <person name="Feng X."/>
            <person name="Li S."/>
            <person name="Wang J."/>
            <person name="Zhang G."/>
            <person name="Kronforst M.R."/>
            <person name="Wang W."/>
        </authorList>
    </citation>
    <scope>NUCLEOTIDE SEQUENCE [LARGE SCALE GENOMIC DNA]</scope>
    <source>
        <strain evidence="11">Ya'a_city_454_Pm</strain>
        <tissue evidence="11">Whole body</tissue>
    </source>
</reference>
<evidence type="ECO:0000256" key="2">
    <source>
        <dbReference type="ARBA" id="ARBA00007129"/>
    </source>
</evidence>
<dbReference type="Gene3D" id="3.20.90.10">
    <property type="entry name" value="Tubby Protein, Chain A"/>
    <property type="match status" value="1"/>
</dbReference>
<dbReference type="PANTHER" id="PTHR16517:SF2">
    <property type="entry name" value="TUBBY-RELATED PROTEIN 4"/>
    <property type="match status" value="1"/>
</dbReference>
<feature type="compositionally biased region" description="Pro residues" evidence="8">
    <location>
        <begin position="774"/>
        <end position="786"/>
    </location>
</feature>
<feature type="region of interest" description="Disordered" evidence="8">
    <location>
        <begin position="1541"/>
        <end position="1569"/>
    </location>
</feature>
<name>A0A194RNW0_PAPMA</name>
<evidence type="ECO:0000259" key="9">
    <source>
        <dbReference type="Pfam" id="PF01167"/>
    </source>
</evidence>
<feature type="domain" description="Tubby C-terminal" evidence="9">
    <location>
        <begin position="1570"/>
        <end position="1647"/>
    </location>
</feature>
<feature type="region of interest" description="Disordered" evidence="8">
    <location>
        <begin position="749"/>
        <end position="833"/>
    </location>
</feature>
<dbReference type="InParanoid" id="A0A194RNW0"/>
<evidence type="ECO:0000256" key="7">
    <source>
        <dbReference type="PROSITE-ProRule" id="PRU00221"/>
    </source>
</evidence>
<dbReference type="InterPro" id="IPR000007">
    <property type="entry name" value="Tubby_C"/>
</dbReference>
<organism evidence="11 12">
    <name type="scientific">Papilio machaon</name>
    <name type="common">Old World swallowtail butterfly</name>
    <dbReference type="NCBI Taxonomy" id="76193"/>
    <lineage>
        <taxon>Eukaryota</taxon>
        <taxon>Metazoa</taxon>
        <taxon>Ecdysozoa</taxon>
        <taxon>Arthropoda</taxon>
        <taxon>Hexapoda</taxon>
        <taxon>Insecta</taxon>
        <taxon>Pterygota</taxon>
        <taxon>Neoptera</taxon>
        <taxon>Endopterygota</taxon>
        <taxon>Lepidoptera</taxon>
        <taxon>Glossata</taxon>
        <taxon>Ditrysia</taxon>
        <taxon>Papilionoidea</taxon>
        <taxon>Papilionidae</taxon>
        <taxon>Papilioninae</taxon>
        <taxon>Papilio</taxon>
    </lineage>
</organism>
<feature type="compositionally biased region" description="Low complexity" evidence="8">
    <location>
        <begin position="1460"/>
        <end position="1497"/>
    </location>
</feature>
<dbReference type="InterPro" id="IPR015943">
    <property type="entry name" value="WD40/YVTN_repeat-like_dom_sf"/>
</dbReference>
<comment type="similarity">
    <text evidence="2">Belongs to the TUB family.</text>
</comment>
<evidence type="ECO:0000256" key="3">
    <source>
        <dbReference type="ARBA" id="ARBA00022490"/>
    </source>
</evidence>
<dbReference type="Proteomes" id="UP000053240">
    <property type="component" value="Unassembled WGS sequence"/>
</dbReference>
<dbReference type="SUPFAM" id="SSF54518">
    <property type="entry name" value="Tubby C-terminal domain-like"/>
    <property type="match status" value="1"/>
</dbReference>
<evidence type="ECO:0000313" key="12">
    <source>
        <dbReference type="Proteomes" id="UP000053240"/>
    </source>
</evidence>
<proteinExistence type="inferred from homology"/>
<dbReference type="FunCoup" id="A0A194RNW0">
    <property type="interactions" value="1426"/>
</dbReference>
<feature type="compositionally biased region" description="Basic and acidic residues" evidence="8">
    <location>
        <begin position="1303"/>
        <end position="1313"/>
    </location>
</feature>
<evidence type="ECO:0000256" key="1">
    <source>
        <dbReference type="ARBA" id="ARBA00004496"/>
    </source>
</evidence>
<dbReference type="InterPro" id="IPR001680">
    <property type="entry name" value="WD40_rpt"/>
</dbReference>
<evidence type="ECO:0000256" key="5">
    <source>
        <dbReference type="ARBA" id="ARBA00022737"/>
    </source>
</evidence>
<dbReference type="SUPFAM" id="SSF50978">
    <property type="entry name" value="WD40 repeat-like"/>
    <property type="match status" value="1"/>
</dbReference>
<protein>
    <submittedName>
        <fullName evidence="11">Tubby-related protein 4</fullName>
    </submittedName>
</protein>
<evidence type="ECO:0000313" key="11">
    <source>
        <dbReference type="EMBL" id="KPJ19010.1"/>
    </source>
</evidence>
<dbReference type="Pfam" id="PF24797">
    <property type="entry name" value="Beta-prop_WDR35_TULP_N"/>
    <property type="match status" value="1"/>
</dbReference>
<dbReference type="InterPro" id="IPR025659">
    <property type="entry name" value="Tubby-like_C"/>
</dbReference>
<dbReference type="PROSITE" id="PS50082">
    <property type="entry name" value="WD_REPEATS_2"/>
    <property type="match status" value="1"/>
</dbReference>
<evidence type="ECO:0000259" key="10">
    <source>
        <dbReference type="Pfam" id="PF24797"/>
    </source>
</evidence>
<feature type="repeat" description="WD" evidence="7">
    <location>
        <begin position="81"/>
        <end position="112"/>
    </location>
</feature>
<feature type="compositionally biased region" description="Pro residues" evidence="8">
    <location>
        <begin position="1449"/>
        <end position="1459"/>
    </location>
</feature>
<feature type="region of interest" description="Disordered" evidence="8">
    <location>
        <begin position="914"/>
        <end position="933"/>
    </location>
</feature>
<feature type="region of interest" description="Disordered" evidence="8">
    <location>
        <begin position="1303"/>
        <end position="1351"/>
    </location>
</feature>
<dbReference type="InterPro" id="IPR056159">
    <property type="entry name" value="Beta-prop_IFT121_TULP_N"/>
</dbReference>
<evidence type="ECO:0000256" key="4">
    <source>
        <dbReference type="ARBA" id="ARBA00022574"/>
    </source>
</evidence>
<feature type="compositionally biased region" description="Polar residues" evidence="8">
    <location>
        <begin position="918"/>
        <end position="932"/>
    </location>
</feature>
<feature type="compositionally biased region" description="Gly residues" evidence="8">
    <location>
        <begin position="1429"/>
        <end position="1440"/>
    </location>
</feature>
<keyword evidence="5" id="KW-0677">Repeat</keyword>
<feature type="compositionally biased region" description="Gly residues" evidence="8">
    <location>
        <begin position="1546"/>
        <end position="1568"/>
    </location>
</feature>
<keyword evidence="6" id="KW-0378">Hydrolase</keyword>
<dbReference type="GO" id="GO:0005737">
    <property type="term" value="C:cytoplasm"/>
    <property type="evidence" value="ECO:0007669"/>
    <property type="project" value="UniProtKB-SubCell"/>
</dbReference>
<accession>A0A194RNW0</accession>
<keyword evidence="12" id="KW-1185">Reference proteome</keyword>
<dbReference type="PROSITE" id="PS00758">
    <property type="entry name" value="ARGE_DAPE_CPG2_1"/>
    <property type="match status" value="1"/>
</dbReference>
<keyword evidence="3" id="KW-0963">Cytoplasm</keyword>
<feature type="compositionally biased region" description="Low complexity" evidence="8">
    <location>
        <begin position="1314"/>
        <end position="1325"/>
    </location>
</feature>
<dbReference type="InterPro" id="IPR036322">
    <property type="entry name" value="WD40_repeat_dom_sf"/>
</dbReference>
<dbReference type="Gene3D" id="2.130.10.10">
    <property type="entry name" value="YVTN repeat-like/Quinoprotein amine dehydrogenase"/>
    <property type="match status" value="1"/>
</dbReference>
<feature type="region of interest" description="Disordered" evidence="8">
    <location>
        <begin position="1428"/>
        <end position="1524"/>
    </location>
</feature>
<feature type="compositionally biased region" description="Low complexity" evidence="8">
    <location>
        <begin position="749"/>
        <end position="768"/>
    </location>
</feature>
<evidence type="ECO:0000256" key="6">
    <source>
        <dbReference type="ARBA" id="ARBA00022801"/>
    </source>
</evidence>
<dbReference type="EMBL" id="KQ459984">
    <property type="protein sequence ID" value="KPJ19010.1"/>
    <property type="molecule type" value="Genomic_DNA"/>
</dbReference>
<evidence type="ECO:0000256" key="8">
    <source>
        <dbReference type="SAM" id="MobiDB-lite"/>
    </source>
</evidence>
<comment type="subcellular location">
    <subcellularLocation>
        <location evidence="1">Cytoplasm</location>
    </subcellularLocation>
</comment>
<dbReference type="STRING" id="76193.A0A194RNW0"/>
<dbReference type="InterPro" id="IPR001261">
    <property type="entry name" value="ArgE/DapE_CS"/>
</dbReference>
<sequence length="1653" mass="181709">MHLHFERNVNAKCDCTILSLSWMGKVPDELPEEEGWKLNRNNYYQEGWLATGNVRGVVGVTFTSSHARRPHELPLRTNYNLRGHRSDVILVKWNEPYQKLASCDSSGVIFVWIKYEGRWSIELINDRSTPVTHFSWSHDGRMALICYQDGFVLVGSVAGQRYWSSMLSLDARITCGCWTPDDGQVYLGTASAQLVVMDVHGAMVSQHLFNLYTAFISRTSIIISLRHQVQLVAEGGITSMAWSCEKFKMEEGEEGGESSGGHVLAVALGNGEIVLLHGHDDVSPVRVATGLRGNTLAMEWANSRELLAVAGTLNAESNEPADEPPFKNVVKFYSDTGALIYTVPIPYTQARVSALTWGHAARRLFVGVGGAVCTARVWRAVAPLQLLARVRAAQSLRHARLAAALPLPPRLQPALASLFAHTIRCNVPEVSELRRFVSRPPGGRLHCTMLRHDDEEAGAYTLYLEHLGGLVPLLKGRRTSKIRPEFVIFDPQAEAAAAAAICLQARVSALTWGHAARRLFVGVGGAVCTARVWRAVAPLQLLARVRAAQSLRHARLAAALPLPPRLQPALASLFAHTIRCNVPEVSELRRFVSRPPGGRLHCTMLRHDDEEAGAYTLYLEHLGGLVPLLKGRRTSKIRPEFVIFDPQAEGIIIVHRCDCGRGEQLWMYQCNVPEVSELRRFVSRPPGGRLHCTMLRHDDEEAGAYTLYLEHLGGLVPLLKGRRTSKIRPEFVIFDPQAEVCTDVTAGVVSSSSSSSSSGAGLAGGSPAPRTPRHAPPTPRSRPPPAHLSSCSSDSEREDGCTGSPRLQRRRRARERRKARKSGEKDDPPDELAYIDSLPEDVRLVEVTSNIWGTKFKMHGLAKNVPANLGQVTYKTSLLHLQPRQMTLMITELRDDYPVDPDPNFNPNIFSEDEEEVFQSNDSNSPSHTNNNIRRKLTINERINNSNNVISQNETYSSNNNNSNPSIARAESYDEFPYIDTNDSVNVSESVYSTPVRHPAPAPAERRVNNAAGVPNRHAISPLRCESSVPTLQSPKNAVAPTDIIFERPSPQTVTCGGRGDFCGGRADYSVRGDNVTLKNNIPNIEQQSFNLNLSVEPSRQVTIKKCDNHVSDNCLSKLRKNICNRGESASFEVNTRILKSLCNKNFEHEVHPDAMTRRADNIKNLQKGEDLKFIDEETPIETTINNLSDRPREMRVQRTTTVVPISPVCASLPVYDTMTRSCSVGYLDLVDPQVLRAHSLTTLRGEQPRRLVLVNNKRQRRAKRHFRTNDIKQIESKTPSLKKCGKSRSLDSGELSITVEKCKRQSRADSNQRSEAASAQSSSRCTSTGEDNSGTSTEEGGAGGRGRRTRRDYPVCTRCRLVSPYDRRDVDAATYVCVACSTRATAPLPPAPPPAPVLATDSDSDYSKYYSSLEQLALRLLAARGRGARGAGGGGGGGAREVSSAPASPRPQRPPRAQPAPASAASPASPASPASTRRSRYSSASPIRQLLNSPLLNRRRNKKPSESSDDEFSNGYSEVNGKNYRDLESFQKAQLRNKLKRAGGVPSGAVGGPGVGGSAGAGGGTAGGQARRQLLMHNKAPMWNENSQVYQLDFGGRVTQESAKNFQIEYHGKQVMQFGRIDGNAYTLDFQYPFSALQAFAVALANVTQRLK</sequence>
<feature type="region of interest" description="Disordered" evidence="8">
    <location>
        <begin position="1257"/>
        <end position="1290"/>
    </location>
</feature>
<keyword evidence="4 7" id="KW-0853">WD repeat</keyword>
<feature type="compositionally biased region" description="Basic residues" evidence="8">
    <location>
        <begin position="1258"/>
        <end position="1267"/>
    </location>
</feature>
<dbReference type="PANTHER" id="PTHR16517">
    <property type="entry name" value="TUBBY-RELATED"/>
    <property type="match status" value="1"/>
</dbReference>
<feature type="compositionally biased region" description="Basic residues" evidence="8">
    <location>
        <begin position="807"/>
        <end position="820"/>
    </location>
</feature>
<feature type="domain" description="IFT121/TULP4 N-terminal" evidence="10">
    <location>
        <begin position="45"/>
        <end position="376"/>
    </location>
</feature>